<proteinExistence type="predicted"/>
<name>A0AC58TX04_TOBAC</name>
<reference evidence="2" key="2">
    <citation type="submission" date="2025-08" db="UniProtKB">
        <authorList>
            <consortium name="RefSeq"/>
        </authorList>
    </citation>
    <scope>IDENTIFICATION</scope>
    <source>
        <tissue evidence="2">Leaf</tissue>
    </source>
</reference>
<evidence type="ECO:0000313" key="2">
    <source>
        <dbReference type="RefSeq" id="XP_075101768.1"/>
    </source>
</evidence>
<evidence type="ECO:0000313" key="1">
    <source>
        <dbReference type="Proteomes" id="UP000790787"/>
    </source>
</evidence>
<accession>A0AC58TX04</accession>
<keyword evidence="1" id="KW-1185">Reference proteome</keyword>
<dbReference type="Proteomes" id="UP000790787">
    <property type="component" value="Chromosome 23"/>
</dbReference>
<sequence length="125" mass="14495">MEAIRHFSATTALEVNTEKSNMYIAGVDDELKQKLLDITCYSIGTFPIRYLGLPLSPKRWSKIDCHQLCVKITEKLKTISNRHLSYAGRLQCTWAIMVWEGVKEWTGAHITQHDLMTTLMRIKRR</sequence>
<protein>
    <submittedName>
        <fullName evidence="2">Uncharacterized protein LOC142177201</fullName>
    </submittedName>
</protein>
<dbReference type="RefSeq" id="XP_075101768.1">
    <property type="nucleotide sequence ID" value="XM_075245667.1"/>
</dbReference>
<organism evidence="1 2">
    <name type="scientific">Nicotiana tabacum</name>
    <name type="common">Common tobacco</name>
    <dbReference type="NCBI Taxonomy" id="4097"/>
    <lineage>
        <taxon>Eukaryota</taxon>
        <taxon>Viridiplantae</taxon>
        <taxon>Streptophyta</taxon>
        <taxon>Embryophyta</taxon>
        <taxon>Tracheophyta</taxon>
        <taxon>Spermatophyta</taxon>
        <taxon>Magnoliopsida</taxon>
        <taxon>eudicotyledons</taxon>
        <taxon>Gunneridae</taxon>
        <taxon>Pentapetalae</taxon>
        <taxon>asterids</taxon>
        <taxon>lamiids</taxon>
        <taxon>Solanales</taxon>
        <taxon>Solanaceae</taxon>
        <taxon>Nicotianoideae</taxon>
        <taxon>Nicotianeae</taxon>
        <taxon>Nicotiana</taxon>
    </lineage>
</organism>
<reference evidence="1" key="1">
    <citation type="journal article" date="2014" name="Nat. Commun.">
        <title>The tobacco genome sequence and its comparison with those of tomato and potato.</title>
        <authorList>
            <person name="Sierro N."/>
            <person name="Battey J.N."/>
            <person name="Ouadi S."/>
            <person name="Bakaher N."/>
            <person name="Bovet L."/>
            <person name="Willig A."/>
            <person name="Goepfert S."/>
            <person name="Peitsch M.C."/>
            <person name="Ivanov N.V."/>
        </authorList>
    </citation>
    <scope>NUCLEOTIDE SEQUENCE [LARGE SCALE GENOMIC DNA]</scope>
</reference>
<gene>
    <name evidence="2" type="primary">LOC142177201</name>
</gene>